<evidence type="ECO:0000256" key="5">
    <source>
        <dbReference type="ARBA" id="ARBA00022989"/>
    </source>
</evidence>
<accession>A0A0F6UY39</accession>
<feature type="transmembrane region" description="Helical" evidence="7">
    <location>
        <begin position="12"/>
        <end position="35"/>
    </location>
</feature>
<evidence type="ECO:0000256" key="3">
    <source>
        <dbReference type="ARBA" id="ARBA00022475"/>
    </source>
</evidence>
<gene>
    <name evidence="8" type="primary">cpsM</name>
    <name evidence="9" type="synonym">wzxC</name>
    <name evidence="9" type="ORF">ERS132525_01568</name>
    <name evidence="8" type="ORF">YS43.seq-orf00013</name>
</gene>
<dbReference type="Proteomes" id="UP000071601">
    <property type="component" value="Unassembled WGS sequence"/>
</dbReference>
<comment type="subcellular location">
    <subcellularLocation>
        <location evidence="1">Cell membrane</location>
        <topology evidence="1">Multi-pass membrane protein</topology>
    </subcellularLocation>
</comment>
<feature type="transmembrane region" description="Helical" evidence="7">
    <location>
        <begin position="440"/>
        <end position="460"/>
    </location>
</feature>
<evidence type="ECO:0000256" key="1">
    <source>
        <dbReference type="ARBA" id="ARBA00004651"/>
    </source>
</evidence>
<dbReference type="PANTHER" id="PTHR30250">
    <property type="entry name" value="PST FAMILY PREDICTED COLANIC ACID TRANSPORTER"/>
    <property type="match status" value="1"/>
</dbReference>
<reference evidence="9 10" key="2">
    <citation type="submission" date="2016-02" db="EMBL/GenBank/DDBJ databases">
        <authorList>
            <consortium name="Pathogen Informatics"/>
        </authorList>
    </citation>
    <scope>NUCLEOTIDE SEQUENCE [LARGE SCALE GENOMIC DNA]</scope>
    <source>
        <strain evidence="9 10">SS985</strain>
    </source>
</reference>
<evidence type="ECO:0000313" key="10">
    <source>
        <dbReference type="Proteomes" id="UP000071601"/>
    </source>
</evidence>
<protein>
    <submittedName>
        <fullName evidence="8 9">Wzx</fullName>
    </submittedName>
</protein>
<keyword evidence="6 7" id="KW-0472">Membrane</keyword>
<sequence>MDIAKSFKSGILYNALGKYSNVIIQLVVTSILSRMLSPKEYGLVAVVNVFLIFFQMIADSGIGPAIIQEKSLTKQDIQHIFSLTIYIGLFLSILFAFLGIPLSYLYKNSIYINLSFWLGLCVLFYSLSIVPQAILSKKLRFKNINISVIISNLVSAIVGITMAYLGLGVYSLIGMNILKAACLFIFYYSQEQIPFSFKTSRQSINKIFEFSKFQFLFNVINYFARNLDNLLIGSVINSTALGYYDKAYQLSLYPNQVLSQVITPIMHPIMSNFSSDKGKLKDVFILVSRVMIALGIPVSVFLSLNAHDIIFFMFGDNWTESVPVFKLLSLTIWLQMANSFLSSFYQSTNNTKLLFRVGIITSGINIFAIITGVLLGGIEKIAQMLVVSFSLVLVISLIYLKKFLDFTVKEYLSIILKNILIISPYIILKKFIFDFHFGSFYNVVASGLVLFIVWSVGMLLTKEYKNFINFLK</sequence>
<proteinExistence type="inferred from homology"/>
<feature type="transmembrane region" description="Helical" evidence="7">
    <location>
        <begin position="41"/>
        <end position="62"/>
    </location>
</feature>
<dbReference type="Pfam" id="PF13440">
    <property type="entry name" value="Polysacc_synt_3"/>
    <property type="match status" value="1"/>
</dbReference>
<dbReference type="EMBL" id="FILR01000016">
    <property type="protein sequence ID" value="CYX72421.1"/>
    <property type="molecule type" value="Genomic_DNA"/>
</dbReference>
<dbReference type="GO" id="GO:0005886">
    <property type="term" value="C:plasma membrane"/>
    <property type="evidence" value="ECO:0007669"/>
    <property type="project" value="UniProtKB-SubCell"/>
</dbReference>
<evidence type="ECO:0000256" key="2">
    <source>
        <dbReference type="ARBA" id="ARBA00007430"/>
    </source>
</evidence>
<evidence type="ECO:0000256" key="7">
    <source>
        <dbReference type="SAM" id="Phobius"/>
    </source>
</evidence>
<dbReference type="AlphaFoldDB" id="A0A0F6UY39"/>
<organism evidence="8">
    <name type="scientific">Streptococcus suis</name>
    <dbReference type="NCBI Taxonomy" id="1307"/>
    <lineage>
        <taxon>Bacteria</taxon>
        <taxon>Bacillati</taxon>
        <taxon>Bacillota</taxon>
        <taxon>Bacilli</taxon>
        <taxon>Lactobacillales</taxon>
        <taxon>Streptococcaceae</taxon>
        <taxon>Streptococcus</taxon>
    </lineage>
</organism>
<feature type="transmembrane region" description="Helical" evidence="7">
    <location>
        <begin position="83"/>
        <end position="104"/>
    </location>
</feature>
<evidence type="ECO:0000256" key="4">
    <source>
        <dbReference type="ARBA" id="ARBA00022692"/>
    </source>
</evidence>
<feature type="transmembrane region" description="Helical" evidence="7">
    <location>
        <begin position="283"/>
        <end position="304"/>
    </location>
</feature>
<feature type="transmembrane region" description="Helical" evidence="7">
    <location>
        <begin position="411"/>
        <end position="428"/>
    </location>
</feature>
<dbReference type="PANTHER" id="PTHR30250:SF10">
    <property type="entry name" value="LIPOPOLYSACCHARIDE BIOSYNTHESIS PROTEIN WZXC"/>
    <property type="match status" value="1"/>
</dbReference>
<comment type="similarity">
    <text evidence="2">Belongs to the polysaccharide synthase family.</text>
</comment>
<keyword evidence="4 7" id="KW-0812">Transmembrane</keyword>
<evidence type="ECO:0000256" key="6">
    <source>
        <dbReference type="ARBA" id="ARBA00023136"/>
    </source>
</evidence>
<feature type="transmembrane region" description="Helical" evidence="7">
    <location>
        <begin position="324"/>
        <end position="341"/>
    </location>
</feature>
<dbReference type="InterPro" id="IPR050833">
    <property type="entry name" value="Poly_Biosynth_Transport"/>
</dbReference>
<feature type="transmembrane region" description="Helical" evidence="7">
    <location>
        <begin position="110"/>
        <end position="131"/>
    </location>
</feature>
<keyword evidence="5 7" id="KW-1133">Transmembrane helix</keyword>
<keyword evidence="3" id="KW-1003">Cell membrane</keyword>
<feature type="transmembrane region" description="Helical" evidence="7">
    <location>
        <begin position="143"/>
        <end position="164"/>
    </location>
</feature>
<dbReference type="CDD" id="cd13127">
    <property type="entry name" value="MATE_tuaB_like"/>
    <property type="match status" value="1"/>
</dbReference>
<reference evidence="8" key="1">
    <citation type="journal article" date="2015" name="Appl. Environ. Microbiol.">
        <title>Eight Novel Capsular Polysaccharide Synthesis Gene Loci Identified in Nontypeable Streptococcus suis Isolates.</title>
        <authorList>
            <person name="Zheng H."/>
            <person name="Ji S."/>
            <person name="Liu Z."/>
            <person name="Lan R."/>
            <person name="Huang Y."/>
            <person name="Bai X."/>
            <person name="Gottschalk M."/>
            <person name="Xu J."/>
        </authorList>
    </citation>
    <scope>NUCLEOTIDE SEQUENCE</scope>
    <source>
        <strain evidence="8">YS43.seq__1</strain>
    </source>
</reference>
<dbReference type="RefSeq" id="WP_024414177.1">
    <property type="nucleotide sequence ID" value="NZ_CEGZ01000110.1"/>
</dbReference>
<evidence type="ECO:0000313" key="9">
    <source>
        <dbReference type="EMBL" id="CYX72421.1"/>
    </source>
</evidence>
<feature type="transmembrane region" description="Helical" evidence="7">
    <location>
        <begin position="353"/>
        <end position="375"/>
    </location>
</feature>
<evidence type="ECO:0000313" key="8">
    <source>
        <dbReference type="EMBL" id="AKE80188.1"/>
    </source>
</evidence>
<feature type="transmembrane region" description="Helical" evidence="7">
    <location>
        <begin position="381"/>
        <end position="399"/>
    </location>
</feature>
<dbReference type="EMBL" id="KM972270">
    <property type="protein sequence ID" value="AKE80188.1"/>
    <property type="molecule type" value="Genomic_DNA"/>
</dbReference>
<name>A0A0F6UY39_STRSU</name>